<feature type="compositionally biased region" description="Low complexity" evidence="1">
    <location>
        <begin position="208"/>
        <end position="219"/>
    </location>
</feature>
<gene>
    <name evidence="2" type="ORF">DSTB1V02_LOCUS12578</name>
</gene>
<dbReference type="EMBL" id="CAJPEV010004893">
    <property type="protein sequence ID" value="CAG0902467.1"/>
    <property type="molecule type" value="Genomic_DNA"/>
</dbReference>
<evidence type="ECO:0000256" key="1">
    <source>
        <dbReference type="SAM" id="MobiDB-lite"/>
    </source>
</evidence>
<name>A0A7R9AEX2_9CRUS</name>
<evidence type="ECO:0000313" key="3">
    <source>
        <dbReference type="Proteomes" id="UP000677054"/>
    </source>
</evidence>
<accession>A0A7R9AEX2</accession>
<feature type="region of interest" description="Disordered" evidence="1">
    <location>
        <begin position="29"/>
        <end position="51"/>
    </location>
</feature>
<reference evidence="2" key="1">
    <citation type="submission" date="2020-11" db="EMBL/GenBank/DDBJ databases">
        <authorList>
            <person name="Tran Van P."/>
        </authorList>
    </citation>
    <scope>NUCLEOTIDE SEQUENCE</scope>
</reference>
<keyword evidence="3" id="KW-1185">Reference proteome</keyword>
<dbReference type="EMBL" id="LR904410">
    <property type="protein sequence ID" value="CAD7252825.1"/>
    <property type="molecule type" value="Genomic_DNA"/>
</dbReference>
<proteinExistence type="predicted"/>
<feature type="region of interest" description="Disordered" evidence="1">
    <location>
        <begin position="180"/>
        <end position="244"/>
    </location>
</feature>
<dbReference type="Proteomes" id="UP000677054">
    <property type="component" value="Unassembled WGS sequence"/>
</dbReference>
<evidence type="ECO:0000313" key="2">
    <source>
        <dbReference type="EMBL" id="CAD7252825.1"/>
    </source>
</evidence>
<protein>
    <submittedName>
        <fullName evidence="2">Uncharacterized protein</fullName>
    </submittedName>
</protein>
<sequence length="244" mass="27846">MTSILYRRARKKTEKGVIKCQTQMALSRSGRRRYKLEGGREEGRKGGREEGRKGGELGFICREESRLQEEHLSDSNMNMKSYNTLNYCIRVLCLGSHSSVIPVSLQVIRVFEDLYLCWKLQSKSTLFRLHRSPSDYNETLSPTSPGEATILQSRFHTLFQKNYSLESCCSDSVVIEEGDEEKPKEFRSRASTDGSLEKRRLGNGSRWFASPPSSSSSFAQRNSPPKVNPIYERRMSISMKGSSY</sequence>
<feature type="compositionally biased region" description="Basic and acidic residues" evidence="1">
    <location>
        <begin position="35"/>
        <end position="51"/>
    </location>
</feature>
<feature type="compositionally biased region" description="Basic and acidic residues" evidence="1">
    <location>
        <begin position="181"/>
        <end position="200"/>
    </location>
</feature>
<organism evidence="2">
    <name type="scientific">Darwinula stevensoni</name>
    <dbReference type="NCBI Taxonomy" id="69355"/>
    <lineage>
        <taxon>Eukaryota</taxon>
        <taxon>Metazoa</taxon>
        <taxon>Ecdysozoa</taxon>
        <taxon>Arthropoda</taxon>
        <taxon>Crustacea</taxon>
        <taxon>Oligostraca</taxon>
        <taxon>Ostracoda</taxon>
        <taxon>Podocopa</taxon>
        <taxon>Podocopida</taxon>
        <taxon>Darwinulocopina</taxon>
        <taxon>Darwinuloidea</taxon>
        <taxon>Darwinulidae</taxon>
        <taxon>Darwinula</taxon>
    </lineage>
</organism>
<dbReference type="AlphaFoldDB" id="A0A7R9AEX2"/>